<dbReference type="AlphaFoldDB" id="A0A9P6LMV7"/>
<dbReference type="InterPro" id="IPR043129">
    <property type="entry name" value="ATPase_NBD"/>
</dbReference>
<feature type="compositionally biased region" description="Basic residues" evidence="1">
    <location>
        <begin position="596"/>
        <end position="606"/>
    </location>
</feature>
<dbReference type="Gene3D" id="3.30.420.40">
    <property type="match status" value="2"/>
</dbReference>
<reference evidence="2" key="2">
    <citation type="submission" date="2020-11" db="EMBL/GenBank/DDBJ databases">
        <title>Whole genome sequencing of Colletotrichum sp.</title>
        <authorList>
            <person name="Li H."/>
        </authorList>
    </citation>
    <scope>NUCLEOTIDE SEQUENCE</scope>
    <source>
        <strain evidence="2">CkLH20</strain>
    </source>
</reference>
<dbReference type="EMBL" id="JAATWM020000009">
    <property type="protein sequence ID" value="KAF9878850.1"/>
    <property type="molecule type" value="Genomic_DNA"/>
</dbReference>
<dbReference type="OrthoDB" id="3819888at2759"/>
<sequence length="657" mass="74750">MPPASSKPRPVVLGIDWGSTGVRLMLFHTQGNHLNPFEPVRSKETPRHEDKRYGGGAYKATLAVFDDDGEVYTPDKECRGRKRISSKFLFKDGGSLDPNHPLAEEIKRLSTDEAFRKRCENGKLAIIKTFVAAIEDICEKKNLEVVDVGLSIPATWTCEEIEEYRRLLRMTFRSRTLKMAFRNAQFHTEVESFAHYFMWHMNQTKESLVSEDTIILYIDFGGYSMSGCLFQVRKLKSDPETSMFYRVGEPFGCAGGTEHWEAYVSQWCTRETMEHDNFNNSRSFLTEDDRCQLLDNFHRQVVENEHSSFEDMLLHLDNPSAYSSHHRSHSVTVPANTSRKMFYNSMQDSLEMTNERIAKLGVFPKGSVKVIVTGGSAKHFQVQKKLREQCLAASIPEPIFVHEESNDYAAFNVARGAALASAKTCKVGSFMSNGAAFGIQMLQEEESMWDNYAGVVLKEKGPQDLRFYSSGKDRLKLICDPFHRARGGNDQIHHSKAYDIVELPPAPKGEWRYSLDNVGDQMATDMHLNTANTYLLKVKDRVENAHRGLAIWEDGTIVACREERTAEAIMREELLSRMESGNAAEEPATPEPAPRTPKRRRGRKPSGHLQEIPSHRVTRGRPSESPEPPLSPYEEMRSRLRSVRDSIIVGSIRKRKR</sequence>
<evidence type="ECO:0000256" key="1">
    <source>
        <dbReference type="SAM" id="MobiDB-lite"/>
    </source>
</evidence>
<proteinExistence type="predicted"/>
<dbReference type="GeneID" id="62159543"/>
<feature type="region of interest" description="Disordered" evidence="1">
    <location>
        <begin position="577"/>
        <end position="657"/>
    </location>
</feature>
<keyword evidence="3" id="KW-1185">Reference proteome</keyword>
<dbReference type="SUPFAM" id="SSF53067">
    <property type="entry name" value="Actin-like ATPase domain"/>
    <property type="match status" value="1"/>
</dbReference>
<accession>A0A9P6LMV7</accession>
<comment type="caution">
    <text evidence="2">The sequence shown here is derived from an EMBL/GenBank/DDBJ whole genome shotgun (WGS) entry which is preliminary data.</text>
</comment>
<gene>
    <name evidence="2" type="ORF">CkaCkLH20_03750</name>
</gene>
<evidence type="ECO:0000313" key="2">
    <source>
        <dbReference type="EMBL" id="KAF9878850.1"/>
    </source>
</evidence>
<dbReference type="Gene3D" id="3.90.640.10">
    <property type="entry name" value="Actin, Chain A, domain 4"/>
    <property type="match status" value="1"/>
</dbReference>
<feature type="compositionally biased region" description="Basic and acidic residues" evidence="1">
    <location>
        <begin position="634"/>
        <end position="644"/>
    </location>
</feature>
<dbReference type="RefSeq" id="XP_038748311.1">
    <property type="nucleotide sequence ID" value="XM_038886469.1"/>
</dbReference>
<evidence type="ECO:0000313" key="3">
    <source>
        <dbReference type="Proteomes" id="UP000781932"/>
    </source>
</evidence>
<reference evidence="2" key="1">
    <citation type="submission" date="2020-03" db="EMBL/GenBank/DDBJ databases">
        <authorList>
            <person name="He L."/>
        </authorList>
    </citation>
    <scope>NUCLEOTIDE SEQUENCE</scope>
    <source>
        <strain evidence="2">CkLH20</strain>
    </source>
</reference>
<organism evidence="2 3">
    <name type="scientific">Colletotrichum karsti</name>
    <dbReference type="NCBI Taxonomy" id="1095194"/>
    <lineage>
        <taxon>Eukaryota</taxon>
        <taxon>Fungi</taxon>
        <taxon>Dikarya</taxon>
        <taxon>Ascomycota</taxon>
        <taxon>Pezizomycotina</taxon>
        <taxon>Sordariomycetes</taxon>
        <taxon>Hypocreomycetidae</taxon>
        <taxon>Glomerellales</taxon>
        <taxon>Glomerellaceae</taxon>
        <taxon>Colletotrichum</taxon>
        <taxon>Colletotrichum boninense species complex</taxon>
    </lineage>
</organism>
<protein>
    <submittedName>
        <fullName evidence="2">Uncharacterized protein</fullName>
    </submittedName>
</protein>
<name>A0A9P6LMV7_9PEZI</name>
<dbReference type="Proteomes" id="UP000781932">
    <property type="component" value="Unassembled WGS sequence"/>
</dbReference>